<dbReference type="InterPro" id="IPR012551">
    <property type="entry name" value="DUF1707_SHOCT-like"/>
</dbReference>
<proteinExistence type="predicted"/>
<dbReference type="EMBL" id="BOPF01000014">
    <property type="protein sequence ID" value="GIJ47163.1"/>
    <property type="molecule type" value="Genomic_DNA"/>
</dbReference>
<dbReference type="RefSeq" id="WP_203900687.1">
    <property type="nucleotide sequence ID" value="NZ_BOPF01000014.1"/>
</dbReference>
<reference evidence="3" key="1">
    <citation type="submission" date="2021-01" db="EMBL/GenBank/DDBJ databases">
        <title>Whole genome shotgun sequence of Virgisporangium aliadipatigenens NBRC 105644.</title>
        <authorList>
            <person name="Komaki H."/>
            <person name="Tamura T."/>
        </authorList>
    </citation>
    <scope>NUCLEOTIDE SEQUENCE</scope>
    <source>
        <strain evidence="3">NBRC 105644</strain>
    </source>
</reference>
<comment type="caution">
    <text evidence="3">The sequence shown here is derived from an EMBL/GenBank/DDBJ whole genome shotgun (WGS) entry which is preliminary data.</text>
</comment>
<evidence type="ECO:0000256" key="1">
    <source>
        <dbReference type="SAM" id="Phobius"/>
    </source>
</evidence>
<evidence type="ECO:0000313" key="3">
    <source>
        <dbReference type="EMBL" id="GIJ47163.1"/>
    </source>
</evidence>
<evidence type="ECO:0000259" key="2">
    <source>
        <dbReference type="Pfam" id="PF08044"/>
    </source>
</evidence>
<gene>
    <name evidence="3" type="ORF">Val02_40490</name>
</gene>
<keyword evidence="1" id="KW-0472">Membrane</keyword>
<evidence type="ECO:0000313" key="4">
    <source>
        <dbReference type="Proteomes" id="UP000619260"/>
    </source>
</evidence>
<dbReference type="Proteomes" id="UP000619260">
    <property type="component" value="Unassembled WGS sequence"/>
</dbReference>
<dbReference type="AlphaFoldDB" id="A0A8J3YN82"/>
<sequence length="155" mass="16297">MGGGLQQQRVGHAQRAAVLELLNRALEEGYLELHEYENRMPQVTQAKTVHALYAQVADLPPQFRWDPRHLPPAGAEGRRRERASNEALTSVILGAIAIPSALCVGAGGILGIVGAVFGVRALRDGANPPQAIAGIGLGLVGIALSLLVLVITLFG</sequence>
<name>A0A8J3YN82_9ACTN</name>
<accession>A0A8J3YN82</accession>
<feature type="transmembrane region" description="Helical" evidence="1">
    <location>
        <begin position="131"/>
        <end position="154"/>
    </location>
</feature>
<keyword evidence="1" id="KW-1133">Transmembrane helix</keyword>
<feature type="domain" description="DUF1707" evidence="2">
    <location>
        <begin position="9"/>
        <end position="60"/>
    </location>
</feature>
<organism evidence="3 4">
    <name type="scientific">Virgisporangium aliadipatigenens</name>
    <dbReference type="NCBI Taxonomy" id="741659"/>
    <lineage>
        <taxon>Bacteria</taxon>
        <taxon>Bacillati</taxon>
        <taxon>Actinomycetota</taxon>
        <taxon>Actinomycetes</taxon>
        <taxon>Micromonosporales</taxon>
        <taxon>Micromonosporaceae</taxon>
        <taxon>Virgisporangium</taxon>
    </lineage>
</organism>
<dbReference type="Pfam" id="PF08044">
    <property type="entry name" value="DUF1707"/>
    <property type="match status" value="1"/>
</dbReference>
<keyword evidence="1" id="KW-0812">Transmembrane</keyword>
<keyword evidence="4" id="KW-1185">Reference proteome</keyword>
<feature type="transmembrane region" description="Helical" evidence="1">
    <location>
        <begin position="88"/>
        <end position="119"/>
    </location>
</feature>
<protein>
    <recommendedName>
        <fullName evidence="2">DUF1707 domain-containing protein</fullName>
    </recommendedName>
</protein>